<dbReference type="Proteomes" id="UP000533639">
    <property type="component" value="Unassembled WGS sequence"/>
</dbReference>
<name>A0A9N8P1I5_9FLAO</name>
<keyword evidence="2" id="KW-1185">Reference proteome</keyword>
<gene>
    <name evidence="1" type="ORF">FLAPXU55_01840</name>
</gene>
<dbReference type="AlphaFoldDB" id="A0A9N8P1I5"/>
<sequence>MNKLIKFVSLQNFNFFIMNQFNQYLGFKAFILLLLFPFLSNGQTSESNSQGEIKYPQFKFQGLFQARYLSGFTDGIDATTGLHYSDGKAVENTFDIKRMRLGVTTKLGERFDVVVLANLADFKSDPKGKVLENAFARYTFNKNIGFLVGQFRPAFGIEELNPADILKSFDYSNQYTEFGNNGWTSFQIGASMFGSFDLGKLPVTYAVSAVNGNGKDQVSDKDNGKQYSSRLGFELDKKHNVNLGLNGGIGEVYNNKVFAVGLDLTADFKLADKLILQTQLEAKQGINHYLYYSLAADSRTANLNEYQMRGAYFLPNLRYEIKYQKLTAIEFSCRYEYFDRNFKLDSNARQTYTPMAGLEFGKGYTGRIEMGMQLDTYKHNIANTTAYDNNLFIIQFQGRFF</sequence>
<comment type="caution">
    <text evidence="1">The sequence shown here is derived from an EMBL/GenBank/DDBJ whole genome shotgun (WGS) entry which is preliminary data.</text>
</comment>
<dbReference type="Pfam" id="PF07396">
    <property type="entry name" value="Porin_O_P"/>
    <property type="match status" value="1"/>
</dbReference>
<protein>
    <submittedName>
        <fullName evidence="1">Porin</fullName>
    </submittedName>
</protein>
<reference evidence="1 2" key="1">
    <citation type="submission" date="2020-06" db="EMBL/GenBank/DDBJ databases">
        <authorList>
            <person name="Criscuolo A."/>
        </authorList>
    </citation>
    <scope>NUCLEOTIDE SEQUENCE [LARGE SCALE GENOMIC DNA]</scope>
    <source>
        <strain evidence="1">PXU-55</strain>
    </source>
</reference>
<evidence type="ECO:0000313" key="1">
    <source>
        <dbReference type="EMBL" id="CAC9974146.1"/>
    </source>
</evidence>
<dbReference type="InterPro" id="IPR023614">
    <property type="entry name" value="Porin_dom_sf"/>
</dbReference>
<dbReference type="InterPro" id="IPR010870">
    <property type="entry name" value="Porin_O/P"/>
</dbReference>
<organism evidence="1 2">
    <name type="scientific">Flavobacterium panici</name>
    <dbReference type="NCBI Taxonomy" id="2654843"/>
    <lineage>
        <taxon>Bacteria</taxon>
        <taxon>Pseudomonadati</taxon>
        <taxon>Bacteroidota</taxon>
        <taxon>Flavobacteriia</taxon>
        <taxon>Flavobacteriales</taxon>
        <taxon>Flavobacteriaceae</taxon>
        <taxon>Flavobacterium</taxon>
    </lineage>
</organism>
<proteinExistence type="predicted"/>
<dbReference type="SUPFAM" id="SSF56935">
    <property type="entry name" value="Porins"/>
    <property type="match status" value="1"/>
</dbReference>
<dbReference type="EMBL" id="CAIJDE010000036">
    <property type="protein sequence ID" value="CAC9974146.1"/>
    <property type="molecule type" value="Genomic_DNA"/>
</dbReference>
<evidence type="ECO:0000313" key="2">
    <source>
        <dbReference type="Proteomes" id="UP000533639"/>
    </source>
</evidence>
<accession>A0A9N8P1I5</accession>
<dbReference type="Gene3D" id="2.40.160.10">
    <property type="entry name" value="Porin"/>
    <property type="match status" value="1"/>
</dbReference>